<evidence type="ECO:0000313" key="7">
    <source>
        <dbReference type="Proteomes" id="UP000594836"/>
    </source>
</evidence>
<proteinExistence type="inferred from homology"/>
<dbReference type="PIRSF" id="PIRSF000897">
    <property type="entry name" value="Acid_Ptase_ClsA"/>
    <property type="match status" value="1"/>
</dbReference>
<gene>
    <name evidence="4" type="ORF">HKX06_05035</name>
    <name evidence="5" type="ORF">I6G38_07880</name>
</gene>
<feature type="chain" id="PRO_5033414486" description="Acid phosphatase" evidence="2">
    <location>
        <begin position="31"/>
        <end position="273"/>
    </location>
</feature>
<dbReference type="CDD" id="cd03397">
    <property type="entry name" value="PAP2_acid_phosphatase"/>
    <property type="match status" value="1"/>
</dbReference>
<evidence type="ECO:0000313" key="4">
    <source>
        <dbReference type="EMBL" id="NNG56746.1"/>
    </source>
</evidence>
<dbReference type="AlphaFoldDB" id="A0A411LMI1"/>
<dbReference type="InterPro" id="IPR001011">
    <property type="entry name" value="Acid_Pase_classA_bac"/>
</dbReference>
<keyword evidence="2" id="KW-0732">Signal</keyword>
<accession>A0A411LMI1</accession>
<name>A0A411LMI1_SPHPI</name>
<dbReference type="GO" id="GO:0030288">
    <property type="term" value="C:outer membrane-bounded periplasmic space"/>
    <property type="evidence" value="ECO:0007669"/>
    <property type="project" value="InterPro"/>
</dbReference>
<dbReference type="InterPro" id="IPR000326">
    <property type="entry name" value="PAP2/HPO"/>
</dbReference>
<reference evidence="5 7" key="2">
    <citation type="submission" date="2020-12" db="EMBL/GenBank/DDBJ databases">
        <title>FDA dAtabase for Regulatory Grade micrObial Sequences (FDA-ARGOS): Supporting development and validation of Infectious Disease Dx tests.</title>
        <authorList>
            <person name="Sproer C."/>
            <person name="Gronow S."/>
            <person name="Severitt S."/>
            <person name="Schroder I."/>
            <person name="Tallon L."/>
            <person name="Sadzewicz L."/>
            <person name="Zhao X."/>
            <person name="Boylan J."/>
            <person name="Ott S."/>
            <person name="Bowen H."/>
            <person name="Vavikolanu K."/>
            <person name="Mehta A."/>
            <person name="Aluvathingal J."/>
            <person name="Nadendla S."/>
            <person name="Lowell S."/>
            <person name="Myers T."/>
            <person name="Yan Y."/>
            <person name="Sichtig H."/>
        </authorList>
    </citation>
    <scope>NUCLEOTIDE SEQUENCE [LARGE SCALE GENOMIC DNA]</scope>
    <source>
        <strain evidence="5 7">FDAARGOS_881</strain>
    </source>
</reference>
<dbReference type="OrthoDB" id="9805301at2"/>
<evidence type="ECO:0000313" key="5">
    <source>
        <dbReference type="EMBL" id="QPT10123.1"/>
    </source>
</evidence>
<dbReference type="EMBL" id="JABEOU010000018">
    <property type="protein sequence ID" value="NNG56746.1"/>
    <property type="molecule type" value="Genomic_DNA"/>
</dbReference>
<dbReference type="SMART" id="SM00014">
    <property type="entry name" value="acidPPc"/>
    <property type="match status" value="1"/>
</dbReference>
<sequence length="273" mass="29487">MNRRVSQMSKFVASCMAVAFVVVTCTAALAGVREGDEPSHYLPATGLDLLAVLPPAPRPDDARGRADRQIFRETRKLAGTPRWVLATNDVKLDDADMARDFSCALGVSLTPQNAPTTIRLIDAAGSDTARQTGIAKNYYKRQRPYLIDRGPVCQPASELKASYDYPSGHTTAGWTWAMLLAELAPDRATPILARGRAFGESRIVCGVHNASAVEAGRLSATVTLTALSQNPAFQRDLATARAEIDALRRDPEAPRPDAAECRREAALVAQPIF</sequence>
<comment type="catalytic activity">
    <reaction evidence="1">
        <text>a phosphate monoester + H2O = an alcohol + phosphate</text>
        <dbReference type="Rhea" id="RHEA:15017"/>
        <dbReference type="ChEBI" id="CHEBI:15377"/>
        <dbReference type="ChEBI" id="CHEBI:30879"/>
        <dbReference type="ChEBI" id="CHEBI:43474"/>
        <dbReference type="ChEBI" id="CHEBI:67140"/>
        <dbReference type="EC" id="3.1.3.2"/>
    </reaction>
</comment>
<dbReference type="Gene3D" id="1.20.144.10">
    <property type="entry name" value="Phosphatidic acid phosphatase type 2/haloperoxidase"/>
    <property type="match status" value="1"/>
</dbReference>
<dbReference type="PRINTS" id="PR00483">
    <property type="entry name" value="BACPHPHTASE"/>
</dbReference>
<comment type="similarity">
    <text evidence="1">Belongs to the class A bacterial acid phosphatase family.</text>
</comment>
<dbReference type="GO" id="GO:0003993">
    <property type="term" value="F:acid phosphatase activity"/>
    <property type="evidence" value="ECO:0007669"/>
    <property type="project" value="UniProtKB-EC"/>
</dbReference>
<protein>
    <recommendedName>
        <fullName evidence="1">Acid phosphatase</fullName>
        <ecNumber evidence="1">3.1.3.2</ecNumber>
    </recommendedName>
</protein>
<dbReference type="EC" id="3.1.3.2" evidence="1"/>
<dbReference type="InterPro" id="IPR036938">
    <property type="entry name" value="PAP2/HPO_sf"/>
</dbReference>
<dbReference type="EMBL" id="CP065713">
    <property type="protein sequence ID" value="QPT10123.1"/>
    <property type="molecule type" value="Genomic_DNA"/>
</dbReference>
<feature type="signal peptide" evidence="2">
    <location>
        <begin position="1"/>
        <end position="30"/>
    </location>
</feature>
<keyword evidence="1" id="KW-0378">Hydrolase</keyword>
<dbReference type="Pfam" id="PF01569">
    <property type="entry name" value="PAP2"/>
    <property type="match status" value="1"/>
</dbReference>
<dbReference type="Proteomes" id="UP000594836">
    <property type="component" value="Chromosome"/>
</dbReference>
<dbReference type="SUPFAM" id="SSF48317">
    <property type="entry name" value="Acid phosphatase/Vanadium-dependent haloperoxidase"/>
    <property type="match status" value="1"/>
</dbReference>
<evidence type="ECO:0000256" key="2">
    <source>
        <dbReference type="SAM" id="SignalP"/>
    </source>
</evidence>
<dbReference type="Proteomes" id="UP000550136">
    <property type="component" value="Unassembled WGS sequence"/>
</dbReference>
<evidence type="ECO:0000313" key="6">
    <source>
        <dbReference type="Proteomes" id="UP000550136"/>
    </source>
</evidence>
<reference evidence="4 6" key="1">
    <citation type="submission" date="2020-05" db="EMBL/GenBank/DDBJ databases">
        <title>Draft Genome Sequences of Sphingomonas sp. Isolated from the International Space Station.</title>
        <authorList>
            <person name="Bijlani S."/>
            <person name="Singh N.K."/>
            <person name="Mason C.E."/>
            <person name="Wang C.C."/>
            <person name="Venkateswaran K."/>
        </authorList>
    </citation>
    <scope>NUCLEOTIDE SEQUENCE [LARGE SCALE GENOMIC DNA]</scope>
    <source>
        <strain evidence="4 6">FKI-L5-BR-P1</strain>
    </source>
</reference>
<organism evidence="4 6">
    <name type="scientific">Sphingomonas paucimobilis</name>
    <name type="common">Pseudomonas paucimobilis</name>
    <dbReference type="NCBI Taxonomy" id="13689"/>
    <lineage>
        <taxon>Bacteria</taxon>
        <taxon>Pseudomonadati</taxon>
        <taxon>Pseudomonadota</taxon>
        <taxon>Alphaproteobacteria</taxon>
        <taxon>Sphingomonadales</taxon>
        <taxon>Sphingomonadaceae</taxon>
        <taxon>Sphingomonas</taxon>
    </lineage>
</organism>
<evidence type="ECO:0000256" key="1">
    <source>
        <dbReference type="PIRNR" id="PIRNR000897"/>
    </source>
</evidence>
<feature type="domain" description="Phosphatidic acid phosphatase type 2/haloperoxidase" evidence="3">
    <location>
        <begin position="117"/>
        <end position="228"/>
    </location>
</feature>
<evidence type="ECO:0000259" key="3">
    <source>
        <dbReference type="SMART" id="SM00014"/>
    </source>
</evidence>